<dbReference type="SMART" id="SM00448">
    <property type="entry name" value="REC"/>
    <property type="match status" value="1"/>
</dbReference>
<dbReference type="InterPro" id="IPR001789">
    <property type="entry name" value="Sig_transdc_resp-reg_receiver"/>
</dbReference>
<keyword evidence="1" id="KW-0378">Hydrolase</keyword>
<evidence type="ECO:0000256" key="2">
    <source>
        <dbReference type="PROSITE-ProRule" id="PRU00169"/>
    </source>
</evidence>
<dbReference type="InterPro" id="IPR011006">
    <property type="entry name" value="CheY-like_superfamily"/>
</dbReference>
<organism evidence="4 5">
    <name type="scientific">Ruegeria denitrificans</name>
    <dbReference type="NCBI Taxonomy" id="1715692"/>
    <lineage>
        <taxon>Bacteria</taxon>
        <taxon>Pseudomonadati</taxon>
        <taxon>Pseudomonadota</taxon>
        <taxon>Alphaproteobacteria</taxon>
        <taxon>Rhodobacterales</taxon>
        <taxon>Roseobacteraceae</taxon>
        <taxon>Ruegeria</taxon>
    </lineage>
</organism>
<feature type="domain" description="Response regulatory" evidence="3">
    <location>
        <begin position="41"/>
        <end position="157"/>
    </location>
</feature>
<proteinExistence type="predicted"/>
<evidence type="ECO:0000313" key="4">
    <source>
        <dbReference type="EMBL" id="CUK13617.1"/>
    </source>
</evidence>
<dbReference type="InterPro" id="IPR036457">
    <property type="entry name" value="PPM-type-like_dom_sf"/>
</dbReference>
<dbReference type="InterPro" id="IPR052016">
    <property type="entry name" value="Bact_Sigma-Reg"/>
</dbReference>
<sequence length="444" mass="49084">MLNRPALGSLRSVKVTVQRVQVAEGSQAEAGSDQDFGAIQKVLVVDDSRLQRRILVASLKKWGFEVFEADNGDAAIEMCATDPPDLVLSDWVMPGMSGLEFCHAFRALESDQYSYFILLTSKSEKQEVARGLDAGADDFLIKPLEADELRARISAGARILDMQRELSEKNRMIESALEDLRVAHDAIDKDLIQARKIQESLVPELTRDFGKSRVSMLLKPCGHIGGDLVGMFSPGVNRLGFYSIDVSGHGITSAMMTARLGGYLSSNHFDQNVAMEKRFDKFYALLPPEQVAEMLNCRLMADAGVEEYFTMVYAIVDLRNGHLKMVQAGHPHPLVLRHDGSAEFLGEGGLPIGLLPDVSFQRTETYLQPGDKLMLYSDGFTECRLASGGLLEEEGLQEMARDCIPGRSGTEFLDDMFWRLTQAMEPGSGMDDDVSAVFFEYNGT</sequence>
<dbReference type="Pfam" id="PF00072">
    <property type="entry name" value="Response_reg"/>
    <property type="match status" value="1"/>
</dbReference>
<dbReference type="Gene3D" id="3.40.50.2300">
    <property type="match status" value="1"/>
</dbReference>
<keyword evidence="5" id="KW-1185">Reference proteome</keyword>
<dbReference type="Proteomes" id="UP000051260">
    <property type="component" value="Unassembled WGS sequence"/>
</dbReference>
<dbReference type="InterPro" id="IPR001932">
    <property type="entry name" value="PPM-type_phosphatase-like_dom"/>
</dbReference>
<dbReference type="PROSITE" id="PS50110">
    <property type="entry name" value="RESPONSE_REGULATORY"/>
    <property type="match status" value="1"/>
</dbReference>
<dbReference type="Pfam" id="PF07228">
    <property type="entry name" value="SpoIIE"/>
    <property type="match status" value="1"/>
</dbReference>
<evidence type="ECO:0000256" key="1">
    <source>
        <dbReference type="ARBA" id="ARBA00022801"/>
    </source>
</evidence>
<protein>
    <submittedName>
        <fullName evidence="4">Phosphate regulon transcriptional regulatory protein PhoB</fullName>
    </submittedName>
</protein>
<dbReference type="STRING" id="1715692.RUE5091_03663"/>
<evidence type="ECO:0000259" key="3">
    <source>
        <dbReference type="PROSITE" id="PS50110"/>
    </source>
</evidence>
<dbReference type="AlphaFoldDB" id="A0A0N7MAM7"/>
<gene>
    <name evidence="4" type="primary">phoB_2</name>
    <name evidence="4" type="ORF">RUE5091_03663</name>
</gene>
<accession>A0A0N7MAM7</accession>
<dbReference type="OrthoDB" id="9811749at2"/>
<dbReference type="GO" id="GO:0000160">
    <property type="term" value="P:phosphorelay signal transduction system"/>
    <property type="evidence" value="ECO:0007669"/>
    <property type="project" value="InterPro"/>
</dbReference>
<dbReference type="PANTHER" id="PTHR43156:SF2">
    <property type="entry name" value="STAGE II SPORULATION PROTEIN E"/>
    <property type="match status" value="1"/>
</dbReference>
<dbReference type="PANTHER" id="PTHR43156">
    <property type="entry name" value="STAGE II SPORULATION PROTEIN E-RELATED"/>
    <property type="match status" value="1"/>
</dbReference>
<feature type="modified residue" description="4-aspartylphosphate" evidence="2">
    <location>
        <position position="90"/>
    </location>
</feature>
<dbReference type="GO" id="GO:0016791">
    <property type="term" value="F:phosphatase activity"/>
    <property type="evidence" value="ECO:0007669"/>
    <property type="project" value="TreeGrafter"/>
</dbReference>
<dbReference type="Gene3D" id="3.60.40.10">
    <property type="entry name" value="PPM-type phosphatase domain"/>
    <property type="match status" value="1"/>
</dbReference>
<reference evidence="5" key="1">
    <citation type="submission" date="2015-09" db="EMBL/GenBank/DDBJ databases">
        <authorList>
            <person name="Rodrigo-Torres L."/>
            <person name="Arahal D.R."/>
        </authorList>
    </citation>
    <scope>NUCLEOTIDE SEQUENCE [LARGE SCALE GENOMIC DNA]</scope>
    <source>
        <strain evidence="5">CECT 5091</strain>
    </source>
</reference>
<evidence type="ECO:0000313" key="5">
    <source>
        <dbReference type="Proteomes" id="UP000051260"/>
    </source>
</evidence>
<dbReference type="SUPFAM" id="SSF52172">
    <property type="entry name" value="CheY-like"/>
    <property type="match status" value="1"/>
</dbReference>
<name>A0A0N7MAM7_9RHOB</name>
<dbReference type="SMART" id="SM00331">
    <property type="entry name" value="PP2C_SIG"/>
    <property type="match status" value="1"/>
</dbReference>
<dbReference type="EMBL" id="CYUD01000013">
    <property type="protein sequence ID" value="CUK13617.1"/>
    <property type="molecule type" value="Genomic_DNA"/>
</dbReference>
<dbReference type="SUPFAM" id="SSF81606">
    <property type="entry name" value="PP2C-like"/>
    <property type="match status" value="1"/>
</dbReference>
<keyword evidence="2" id="KW-0597">Phosphoprotein</keyword>